<dbReference type="EMBL" id="ML208349">
    <property type="protein sequence ID" value="TFK68558.1"/>
    <property type="molecule type" value="Genomic_DNA"/>
</dbReference>
<name>A0ACD3ARI1_9AGAR</name>
<accession>A0ACD3ARI1</accession>
<gene>
    <name evidence="1" type="ORF">BDN72DRAFT_960188</name>
</gene>
<evidence type="ECO:0000313" key="2">
    <source>
        <dbReference type="Proteomes" id="UP000308600"/>
    </source>
</evidence>
<dbReference type="Proteomes" id="UP000308600">
    <property type="component" value="Unassembled WGS sequence"/>
</dbReference>
<evidence type="ECO:0000313" key="1">
    <source>
        <dbReference type="EMBL" id="TFK68558.1"/>
    </source>
</evidence>
<sequence>MTSIFPAEIVHEFMYFINEDQEGTKTLLSCSLVSQTWCAIAWSYLYVQAALDLVSGTTASPLITTVTMFPHIRAHIHRLFLTVPQLTWRASVSAVSVLGDFPSLRSLQIRPSRFGVRLRGSEGLVENLHLVLSSRFLTSLDLSEIWDLPIEILYRCVALEKLFIKRVTFTIPKPGSEDENDITRNRSEERPFLRSFVLSTQDQDDCQILDFLLSPVSPFDISKLQVFMGLDRRDTDSSYEDHCKFISHVSPTLETILIDPAPSCLSKSLRNPLGPLKPHKLRKISSITLVTMQVPFHSLDAFPWAMALLSGLPTPEILHDITLLCDLAWYDSGEFTLYQGGWLELDALLTRFYNLKRVYVKCYSVSHWGTDNLVSRLNSLLPTSFNKGILFVECSSSDRIYTSSMEHKLMVDTLGGLHPAYINEYRGY</sequence>
<organism evidence="1 2">
    <name type="scientific">Pluteus cervinus</name>
    <dbReference type="NCBI Taxonomy" id="181527"/>
    <lineage>
        <taxon>Eukaryota</taxon>
        <taxon>Fungi</taxon>
        <taxon>Dikarya</taxon>
        <taxon>Basidiomycota</taxon>
        <taxon>Agaricomycotina</taxon>
        <taxon>Agaricomycetes</taxon>
        <taxon>Agaricomycetidae</taxon>
        <taxon>Agaricales</taxon>
        <taxon>Pluteineae</taxon>
        <taxon>Pluteaceae</taxon>
        <taxon>Pluteus</taxon>
    </lineage>
</organism>
<proteinExistence type="predicted"/>
<keyword evidence="2" id="KW-1185">Reference proteome</keyword>
<reference evidence="1 2" key="1">
    <citation type="journal article" date="2019" name="Nat. Ecol. Evol.">
        <title>Megaphylogeny resolves global patterns of mushroom evolution.</title>
        <authorList>
            <person name="Varga T."/>
            <person name="Krizsan K."/>
            <person name="Foldi C."/>
            <person name="Dima B."/>
            <person name="Sanchez-Garcia M."/>
            <person name="Sanchez-Ramirez S."/>
            <person name="Szollosi G.J."/>
            <person name="Szarkandi J.G."/>
            <person name="Papp V."/>
            <person name="Albert L."/>
            <person name="Andreopoulos W."/>
            <person name="Angelini C."/>
            <person name="Antonin V."/>
            <person name="Barry K.W."/>
            <person name="Bougher N.L."/>
            <person name="Buchanan P."/>
            <person name="Buyck B."/>
            <person name="Bense V."/>
            <person name="Catcheside P."/>
            <person name="Chovatia M."/>
            <person name="Cooper J."/>
            <person name="Damon W."/>
            <person name="Desjardin D."/>
            <person name="Finy P."/>
            <person name="Geml J."/>
            <person name="Haridas S."/>
            <person name="Hughes K."/>
            <person name="Justo A."/>
            <person name="Karasinski D."/>
            <person name="Kautmanova I."/>
            <person name="Kiss B."/>
            <person name="Kocsube S."/>
            <person name="Kotiranta H."/>
            <person name="LaButti K.M."/>
            <person name="Lechner B.E."/>
            <person name="Liimatainen K."/>
            <person name="Lipzen A."/>
            <person name="Lukacs Z."/>
            <person name="Mihaltcheva S."/>
            <person name="Morgado L.N."/>
            <person name="Niskanen T."/>
            <person name="Noordeloos M.E."/>
            <person name="Ohm R.A."/>
            <person name="Ortiz-Santana B."/>
            <person name="Ovrebo C."/>
            <person name="Racz N."/>
            <person name="Riley R."/>
            <person name="Savchenko A."/>
            <person name="Shiryaev A."/>
            <person name="Soop K."/>
            <person name="Spirin V."/>
            <person name="Szebenyi C."/>
            <person name="Tomsovsky M."/>
            <person name="Tulloss R.E."/>
            <person name="Uehling J."/>
            <person name="Grigoriev I.V."/>
            <person name="Vagvolgyi C."/>
            <person name="Papp T."/>
            <person name="Martin F.M."/>
            <person name="Miettinen O."/>
            <person name="Hibbett D.S."/>
            <person name="Nagy L.G."/>
        </authorList>
    </citation>
    <scope>NUCLEOTIDE SEQUENCE [LARGE SCALE GENOMIC DNA]</scope>
    <source>
        <strain evidence="1 2">NL-1719</strain>
    </source>
</reference>
<protein>
    <submittedName>
        <fullName evidence="1">Uncharacterized protein</fullName>
    </submittedName>
</protein>